<dbReference type="Pfam" id="PF10585">
    <property type="entry name" value="UBA_E1_SCCH"/>
    <property type="match status" value="1"/>
</dbReference>
<comment type="pathway">
    <text evidence="1">Protein modification; protein ubiquitination.</text>
</comment>
<dbReference type="PANTHER" id="PTHR10953:SF4">
    <property type="entry name" value="UBIQUITIN-ACTIVATING ENZYME E1 C-TERMINAL DOMAIN-CONTAINING PROTEIN"/>
    <property type="match status" value="1"/>
</dbReference>
<dbReference type="InterPro" id="IPR045886">
    <property type="entry name" value="ThiF/MoeB/HesA"/>
</dbReference>
<keyword evidence="3" id="KW-0436">Ligase</keyword>
<evidence type="ECO:0000256" key="2">
    <source>
        <dbReference type="ARBA" id="ARBA00005673"/>
    </source>
</evidence>
<dbReference type="GO" id="GO:0006974">
    <property type="term" value="P:DNA damage response"/>
    <property type="evidence" value="ECO:0007669"/>
    <property type="project" value="TreeGrafter"/>
</dbReference>
<dbReference type="Gene3D" id="3.10.290.60">
    <property type="entry name" value="Ubiquitin-activating enzyme E1, UFD domain"/>
    <property type="match status" value="1"/>
</dbReference>
<evidence type="ECO:0000313" key="6">
    <source>
        <dbReference type="Proteomes" id="UP000265618"/>
    </source>
</evidence>
<organism evidence="5 6">
    <name type="scientific">Kipferlia bialata</name>
    <dbReference type="NCBI Taxonomy" id="797122"/>
    <lineage>
        <taxon>Eukaryota</taxon>
        <taxon>Metamonada</taxon>
        <taxon>Carpediemonas-like organisms</taxon>
        <taxon>Kipferlia</taxon>
    </lineage>
</organism>
<comment type="caution">
    <text evidence="5">The sequence shown here is derived from an EMBL/GenBank/DDBJ whole genome shotgun (WGS) entry which is preliminary data.</text>
</comment>
<dbReference type="InterPro" id="IPR035985">
    <property type="entry name" value="Ubiquitin-activating_enz"/>
</dbReference>
<accession>A0A9K3CP89</accession>
<dbReference type="InterPro" id="IPR019572">
    <property type="entry name" value="UBA_E1_SCCH"/>
</dbReference>
<keyword evidence="6" id="KW-1185">Reference proteome</keyword>
<dbReference type="GO" id="GO:0005737">
    <property type="term" value="C:cytoplasm"/>
    <property type="evidence" value="ECO:0007669"/>
    <property type="project" value="TreeGrafter"/>
</dbReference>
<name>A0A9K3CP89_9EUKA</name>
<dbReference type="Proteomes" id="UP000265618">
    <property type="component" value="Unassembled WGS sequence"/>
</dbReference>
<dbReference type="InterPro" id="IPR038252">
    <property type="entry name" value="UBA_E1_C_sf"/>
</dbReference>
<evidence type="ECO:0000256" key="1">
    <source>
        <dbReference type="ARBA" id="ARBA00004906"/>
    </source>
</evidence>
<dbReference type="GO" id="GO:0005634">
    <property type="term" value="C:nucleus"/>
    <property type="evidence" value="ECO:0007669"/>
    <property type="project" value="TreeGrafter"/>
</dbReference>
<sequence>MVTRQEHTALFESDKDQLRKMLKRSNMALLIASEFNNPTRSVSEAAVGAVSRMNPEFNCQSMAIRVCPETEDVLDHAFWSSLSYIVTGLDNVNARRYCDEKAIRHGLPMLDSGTLGPQANTTPVFPNITENYGAQPDPQEKEEPACLIHNFPNNITHCLVWARDRFEGFFHNESEVVNAYLNNEDFVDSIRSNTSTRTTKVETIVDCISPSSKPSSFADCVEWAMNLYHELFVYAQRSLLLLFPVDKRDETTGALFWTGAKRPPVEIPFDVENPLCMGFVRAGARLRAEMFNIEMDPMTVHADVDRLIPTITVKPYTYHATKIEDEEGNVIAGGDADTPMGDEFEMAVAKLPARAGHKSLFLHEFEKDDDSNDHIAFIHACANLRASNYRIETVSKAESKRVAGRIIPAMITTTAAVVGLVAVEQCKTLSTHPISDLRQVFLNLAIPIFQAAEPAEPNKTTIASTEEEFTVWDSITVDGASKTLSELVTHVSTRYKCDVDMVTCGTSIVYNAFKKQKMKEIINLPLAEALKKALKATPDKRYVELVFGASYGEDYDDVELPPVIVTL</sequence>
<dbReference type="SUPFAM" id="SSF69572">
    <property type="entry name" value="Activating enzymes of the ubiquitin-like proteins"/>
    <property type="match status" value="1"/>
</dbReference>
<proteinExistence type="inferred from homology"/>
<evidence type="ECO:0000313" key="5">
    <source>
        <dbReference type="EMBL" id="GIQ79865.1"/>
    </source>
</evidence>
<dbReference type="PRINTS" id="PR01849">
    <property type="entry name" value="UBIQUITINACT"/>
</dbReference>
<dbReference type="GO" id="GO:0004839">
    <property type="term" value="F:ubiquitin activating enzyme activity"/>
    <property type="evidence" value="ECO:0007669"/>
    <property type="project" value="TreeGrafter"/>
</dbReference>
<comment type="similarity">
    <text evidence="2">Belongs to the ubiquitin-activating E1 family.</text>
</comment>
<dbReference type="InterPro" id="IPR042063">
    <property type="entry name" value="Ubi_acti_E1_SCCH"/>
</dbReference>
<reference evidence="5 6" key="1">
    <citation type="journal article" date="2018" name="PLoS ONE">
        <title>The draft genome of Kipferlia bialata reveals reductive genome evolution in fornicate parasites.</title>
        <authorList>
            <person name="Tanifuji G."/>
            <person name="Takabayashi S."/>
            <person name="Kume K."/>
            <person name="Takagi M."/>
            <person name="Nakayama T."/>
            <person name="Kamikawa R."/>
            <person name="Inagaki Y."/>
            <person name="Hashimoto T."/>
        </authorList>
    </citation>
    <scope>NUCLEOTIDE SEQUENCE [LARGE SCALE GENOMIC DNA]</scope>
    <source>
        <strain evidence="5">NY0173</strain>
    </source>
</reference>
<dbReference type="InterPro" id="IPR000011">
    <property type="entry name" value="UBQ/SUMO-activ_enz_E1-like"/>
</dbReference>
<dbReference type="OrthoDB" id="10252231at2759"/>
<gene>
    <name evidence="5" type="ORF">KIPB_000568</name>
</gene>
<dbReference type="Pfam" id="PF00899">
    <property type="entry name" value="ThiF"/>
    <property type="match status" value="1"/>
</dbReference>
<dbReference type="InterPro" id="IPR018965">
    <property type="entry name" value="Ub-activating_enz_E1_C"/>
</dbReference>
<dbReference type="SMART" id="SM00985">
    <property type="entry name" value="UBA_e1_C"/>
    <property type="match status" value="1"/>
</dbReference>
<dbReference type="InterPro" id="IPR000594">
    <property type="entry name" value="ThiF_NAD_FAD-bd"/>
</dbReference>
<evidence type="ECO:0000259" key="4">
    <source>
        <dbReference type="SMART" id="SM00985"/>
    </source>
</evidence>
<protein>
    <submittedName>
        <fullName evidence="5">Ubiquitin/SUMO-activating enzyme E1</fullName>
    </submittedName>
</protein>
<dbReference type="Pfam" id="PF09358">
    <property type="entry name" value="E1_UFD"/>
    <property type="match status" value="1"/>
</dbReference>
<evidence type="ECO:0000256" key="3">
    <source>
        <dbReference type="ARBA" id="ARBA00022598"/>
    </source>
</evidence>
<dbReference type="PANTHER" id="PTHR10953">
    <property type="entry name" value="UBIQUITIN-ACTIVATING ENZYME E1"/>
    <property type="match status" value="1"/>
</dbReference>
<feature type="domain" description="Ubiquitin-activating enzyme E1 C-terminal" evidence="4">
    <location>
        <begin position="441"/>
        <end position="563"/>
    </location>
</feature>
<dbReference type="Gene3D" id="3.40.50.720">
    <property type="entry name" value="NAD(P)-binding Rossmann-like Domain"/>
    <property type="match status" value="1"/>
</dbReference>
<dbReference type="Gene3D" id="1.10.10.2660">
    <property type="entry name" value="Ubiquitin-activating enzyme E1, SCCH domain"/>
    <property type="match status" value="1"/>
</dbReference>
<dbReference type="AlphaFoldDB" id="A0A9K3CP89"/>
<dbReference type="GO" id="GO:0006511">
    <property type="term" value="P:ubiquitin-dependent protein catabolic process"/>
    <property type="evidence" value="ECO:0007669"/>
    <property type="project" value="TreeGrafter"/>
</dbReference>
<dbReference type="EMBL" id="BDIP01000068">
    <property type="protein sequence ID" value="GIQ79865.1"/>
    <property type="molecule type" value="Genomic_DNA"/>
</dbReference>